<evidence type="ECO:0000313" key="2">
    <source>
        <dbReference type="Proteomes" id="UP001165064"/>
    </source>
</evidence>
<keyword evidence="2" id="KW-1185">Reference proteome</keyword>
<dbReference type="EMBL" id="BSXS01000542">
    <property type="protein sequence ID" value="GME72916.1"/>
    <property type="molecule type" value="Genomic_DNA"/>
</dbReference>
<dbReference type="Proteomes" id="UP001165064">
    <property type="component" value="Unassembled WGS sequence"/>
</dbReference>
<evidence type="ECO:0000313" key="1">
    <source>
        <dbReference type="EMBL" id="GME72916.1"/>
    </source>
</evidence>
<comment type="caution">
    <text evidence="1">The sequence shown here is derived from an EMBL/GenBank/DDBJ whole genome shotgun (WGS) entry which is preliminary data.</text>
</comment>
<proteinExistence type="predicted"/>
<sequence>MTNKNQQLYFKTKTISWKDSNGEFHMNRILLQNNNGPCFIISFTNTLIISTELQDLSPLVESDTSIYTGLKQLLVKPTVSLDSLLNELSSLMLSKNEINITKEGRTQATDISEILNALPHLTAGLNVSLSIDNCTVDSFGVLTDAINQLLHLFDIRMIHGLIDDEIVDDCKLKTFDECQDFMIFIIDKYGDEKIDQFEQQLLKQQTNGGEEKEENEALKNPELINFIKVRDFLNLNKTQLSAKGLSIISLDDTLLKPNSTCLFFRNDHFNTMFKNNKNELFVLVSDIGYASEQEVVWEQLLGLNNSGVLLNGSFETPDLTGKLQKLSVADKEKILKQQQIQNPDHSLASAPDAEIGTSGNGMSNSPSNAIDYGDYTLDDIDADADPFDESGGSGGADAMLAKQLQEEEDENYSRALQKQLNNERRNRSARRARERQLNQTPGGSGPRSNPSNKKVKSKDSSCVLM</sequence>
<gene>
    <name evidence="1" type="ORF">Amon02_000118600</name>
</gene>
<protein>
    <submittedName>
        <fullName evidence="1">Unnamed protein product</fullName>
    </submittedName>
</protein>
<name>A0ACB5STZ5_AMBMO</name>
<reference evidence="1" key="1">
    <citation type="submission" date="2023-04" db="EMBL/GenBank/DDBJ databases">
        <title>Ambrosiozyma monospora NBRC 10751.</title>
        <authorList>
            <person name="Ichikawa N."/>
            <person name="Sato H."/>
            <person name="Tonouchi N."/>
        </authorList>
    </citation>
    <scope>NUCLEOTIDE SEQUENCE</scope>
    <source>
        <strain evidence="1">NBRC 10751</strain>
    </source>
</reference>
<organism evidence="1 2">
    <name type="scientific">Ambrosiozyma monospora</name>
    <name type="common">Yeast</name>
    <name type="synonym">Endomycopsis monosporus</name>
    <dbReference type="NCBI Taxonomy" id="43982"/>
    <lineage>
        <taxon>Eukaryota</taxon>
        <taxon>Fungi</taxon>
        <taxon>Dikarya</taxon>
        <taxon>Ascomycota</taxon>
        <taxon>Saccharomycotina</taxon>
        <taxon>Pichiomycetes</taxon>
        <taxon>Pichiales</taxon>
        <taxon>Pichiaceae</taxon>
        <taxon>Ambrosiozyma</taxon>
    </lineage>
</organism>
<accession>A0ACB5STZ5</accession>